<dbReference type="InterPro" id="IPR001509">
    <property type="entry name" value="Epimerase_deHydtase"/>
</dbReference>
<dbReference type="SUPFAM" id="SSF51735">
    <property type="entry name" value="NAD(P)-binding Rossmann-fold domains"/>
    <property type="match status" value="1"/>
</dbReference>
<dbReference type="Pfam" id="PF01370">
    <property type="entry name" value="Epimerase"/>
    <property type="match status" value="1"/>
</dbReference>
<name>A0A202EA39_9EURY</name>
<evidence type="ECO:0000313" key="3">
    <source>
        <dbReference type="EMBL" id="OVE85153.1"/>
    </source>
</evidence>
<comment type="caution">
    <text evidence="3">The sequence shown here is derived from an EMBL/GenBank/DDBJ whole genome shotgun (WGS) entry which is preliminary data.</text>
</comment>
<dbReference type="AlphaFoldDB" id="A0A202EA39"/>
<dbReference type="OrthoDB" id="4907at2157"/>
<reference evidence="3 4" key="1">
    <citation type="submission" date="2017-02" db="EMBL/GenBank/DDBJ databases">
        <title>Natronthermophilus aegyptiacus gen. nov.,sp. nov., an aerobic, extremely halophilic alkalithermophilic archaeon isolated from the athalassohaline Wadi An Natrun, Egypt.</title>
        <authorList>
            <person name="Zhao B."/>
        </authorList>
    </citation>
    <scope>NUCLEOTIDE SEQUENCE [LARGE SCALE GENOMIC DNA]</scope>
    <source>
        <strain evidence="3 4">CGMCC 1.3597</strain>
    </source>
</reference>
<feature type="domain" description="NAD-dependent epimerase/dehydratase" evidence="2">
    <location>
        <begin position="11"/>
        <end position="240"/>
    </location>
</feature>
<sequence>MTTTEITGKQILVTGGAGFIGSHLTRALVDENDVRVLDALTTGSRSNVPEEATFIEGDIRDETALERAIDGVDLIFHEAALVSVTRSIDEPTTSHAINVNATLALLEKARDHDARVVLASSAAMYGHPETVPIDETAPKRPTSPYGIDKHTVDQYARQYHEQYGLEVVALRYFNVFGPGQVAGPYSGVISVFLEQALAGEPITVEGDGSQTRDFVYIDDIVQANCLAGTTDAVGRAFNVGTGESVTIRAVAERIQEQTGTDAEIVHVDPRSGDIEHSRADISAARSALGFEPTVSFDAGLEQTLEWYRGQQTPTV</sequence>
<comment type="similarity">
    <text evidence="1">Belongs to the NAD(P)-dependent epimerase/dehydratase family.</text>
</comment>
<gene>
    <name evidence="3" type="ORF">B2G88_12490</name>
</gene>
<dbReference type="PRINTS" id="PR01713">
    <property type="entry name" value="NUCEPIMERASE"/>
</dbReference>
<dbReference type="InterPro" id="IPR036291">
    <property type="entry name" value="NAD(P)-bd_dom_sf"/>
</dbReference>
<dbReference type="Proteomes" id="UP000196084">
    <property type="component" value="Unassembled WGS sequence"/>
</dbReference>
<keyword evidence="4" id="KW-1185">Reference proteome</keyword>
<evidence type="ECO:0000313" key="4">
    <source>
        <dbReference type="Proteomes" id="UP000196084"/>
    </source>
</evidence>
<dbReference type="PANTHER" id="PTHR43000">
    <property type="entry name" value="DTDP-D-GLUCOSE 4,6-DEHYDRATASE-RELATED"/>
    <property type="match status" value="1"/>
</dbReference>
<dbReference type="Gene3D" id="3.40.50.720">
    <property type="entry name" value="NAD(P)-binding Rossmann-like Domain"/>
    <property type="match status" value="1"/>
</dbReference>
<evidence type="ECO:0000256" key="1">
    <source>
        <dbReference type="ARBA" id="ARBA00007637"/>
    </source>
</evidence>
<organism evidence="3 4">
    <name type="scientific">Natronolimnobius baerhuensis</name>
    <dbReference type="NCBI Taxonomy" id="253108"/>
    <lineage>
        <taxon>Archaea</taxon>
        <taxon>Methanobacteriati</taxon>
        <taxon>Methanobacteriota</taxon>
        <taxon>Stenosarchaea group</taxon>
        <taxon>Halobacteria</taxon>
        <taxon>Halobacteriales</taxon>
        <taxon>Natrialbaceae</taxon>
        <taxon>Natronolimnobius</taxon>
    </lineage>
</organism>
<evidence type="ECO:0000259" key="2">
    <source>
        <dbReference type="Pfam" id="PF01370"/>
    </source>
</evidence>
<proteinExistence type="inferred from homology"/>
<dbReference type="RefSeq" id="WP_054863487.1">
    <property type="nucleotide sequence ID" value="NZ_MWPH01000002.1"/>
</dbReference>
<accession>A0A202EA39</accession>
<dbReference type="EMBL" id="MWPH01000002">
    <property type="protein sequence ID" value="OVE85153.1"/>
    <property type="molecule type" value="Genomic_DNA"/>
</dbReference>
<dbReference type="Gene3D" id="3.90.25.10">
    <property type="entry name" value="UDP-galactose 4-epimerase, domain 1"/>
    <property type="match status" value="1"/>
</dbReference>
<protein>
    <submittedName>
        <fullName evidence="3">UDP-glucose 4-epimerase</fullName>
    </submittedName>
</protein>
<dbReference type="CDD" id="cd05256">
    <property type="entry name" value="UDP_AE_SDR_e"/>
    <property type="match status" value="1"/>
</dbReference>